<reference evidence="2" key="1">
    <citation type="submission" date="2018-02" db="EMBL/GenBank/DDBJ databases">
        <title>Rhizophora mucronata_Transcriptome.</title>
        <authorList>
            <person name="Meera S.P."/>
            <person name="Sreeshan A."/>
            <person name="Augustine A."/>
        </authorList>
    </citation>
    <scope>NUCLEOTIDE SEQUENCE</scope>
    <source>
        <tissue evidence="2">Leaf</tissue>
    </source>
</reference>
<protein>
    <submittedName>
        <fullName evidence="2">Uncharacterized protein</fullName>
    </submittedName>
</protein>
<dbReference type="EMBL" id="GGEC01079980">
    <property type="protein sequence ID" value="MBX60464.1"/>
    <property type="molecule type" value="Transcribed_RNA"/>
</dbReference>
<organism evidence="2">
    <name type="scientific">Rhizophora mucronata</name>
    <name type="common">Asiatic mangrove</name>
    <dbReference type="NCBI Taxonomy" id="61149"/>
    <lineage>
        <taxon>Eukaryota</taxon>
        <taxon>Viridiplantae</taxon>
        <taxon>Streptophyta</taxon>
        <taxon>Embryophyta</taxon>
        <taxon>Tracheophyta</taxon>
        <taxon>Spermatophyta</taxon>
        <taxon>Magnoliopsida</taxon>
        <taxon>eudicotyledons</taxon>
        <taxon>Gunneridae</taxon>
        <taxon>Pentapetalae</taxon>
        <taxon>rosids</taxon>
        <taxon>fabids</taxon>
        <taxon>Malpighiales</taxon>
        <taxon>Rhizophoraceae</taxon>
        <taxon>Rhizophora</taxon>
    </lineage>
</organism>
<feature type="region of interest" description="Disordered" evidence="1">
    <location>
        <begin position="1"/>
        <end position="29"/>
    </location>
</feature>
<proteinExistence type="predicted"/>
<dbReference type="AlphaFoldDB" id="A0A2P2Q0H1"/>
<evidence type="ECO:0000256" key="1">
    <source>
        <dbReference type="SAM" id="MobiDB-lite"/>
    </source>
</evidence>
<evidence type="ECO:0000313" key="2">
    <source>
        <dbReference type="EMBL" id="MBX60464.1"/>
    </source>
</evidence>
<sequence>MGPESLRTTGFPEGQSCKCQQGKGNTKES</sequence>
<name>A0A2P2Q0H1_RHIMU</name>
<feature type="compositionally biased region" description="Polar residues" evidence="1">
    <location>
        <begin position="17"/>
        <end position="29"/>
    </location>
</feature>
<accession>A0A2P2Q0H1</accession>